<dbReference type="Gene3D" id="3.30.420.40">
    <property type="match status" value="2"/>
</dbReference>
<dbReference type="STRING" id="642492.Clole_2067"/>
<dbReference type="HOGENOM" id="CLU_010661_1_0_9"/>
<dbReference type="Pfam" id="PF14450">
    <property type="entry name" value="FtsA"/>
    <property type="match status" value="1"/>
</dbReference>
<dbReference type="SUPFAM" id="SSF53067">
    <property type="entry name" value="Actin-like ATPase domain"/>
    <property type="match status" value="2"/>
</dbReference>
<dbReference type="InterPro" id="IPR050696">
    <property type="entry name" value="FtsA/MreB"/>
</dbReference>
<dbReference type="Proteomes" id="UP000008467">
    <property type="component" value="Chromosome"/>
</dbReference>
<keyword evidence="2" id="KW-0131">Cell cycle</keyword>
<dbReference type="InterPro" id="IPR016155">
    <property type="entry name" value="Mopterin_synth/thiamin_S_b"/>
</dbReference>
<organism evidence="2 3">
    <name type="scientific">Cellulosilyticum lentocellum (strain ATCC 49066 / DSM 5427 / NCIMB 11756 / RHM5)</name>
    <name type="common">Clostridium lentocellum</name>
    <dbReference type="NCBI Taxonomy" id="642492"/>
    <lineage>
        <taxon>Bacteria</taxon>
        <taxon>Bacillati</taxon>
        <taxon>Bacillota</taxon>
        <taxon>Clostridia</taxon>
        <taxon>Lachnospirales</taxon>
        <taxon>Cellulosilyticaceae</taxon>
        <taxon>Cellulosilyticum</taxon>
    </lineage>
</organism>
<dbReference type="eggNOG" id="COG0849">
    <property type="taxonomic scope" value="Bacteria"/>
</dbReference>
<dbReference type="AlphaFoldDB" id="F2JQB9"/>
<evidence type="ECO:0000313" key="3">
    <source>
        <dbReference type="Proteomes" id="UP000008467"/>
    </source>
</evidence>
<dbReference type="EMBL" id="CP002582">
    <property type="protein sequence ID" value="ADZ83781.1"/>
    <property type="molecule type" value="Genomic_DNA"/>
</dbReference>
<dbReference type="GO" id="GO:0051301">
    <property type="term" value="P:cell division"/>
    <property type="evidence" value="ECO:0007669"/>
    <property type="project" value="UniProtKB-KW"/>
</dbReference>
<dbReference type="SMART" id="SM00842">
    <property type="entry name" value="FtsA"/>
    <property type="match status" value="1"/>
</dbReference>
<keyword evidence="2" id="KW-0132">Cell division</keyword>
<accession>F2JQB9</accession>
<gene>
    <name evidence="2" type="ordered locus">Clole_2067</name>
</gene>
<sequence>MGDVRVKDYIRDTLCFGLDIGTRTVIGVVGYKEGNEFVLVDYECMAHEERAMMDGQIHDIQKVSKVVYEVKTALEKRLKLELKEVAIAAAGRALSTQIVNVAQNYEDVQEFNLNHIHHLELEGVEKAKAMQQSENTDADYFCVAYSVIQYFLDDYVMANLEGHKGHSIGAKLIATFLPKQVIDSLYAVTERAELAVSHLTLEPIAAINAVIPEQIRLLNLALVDIGAGTSDIAITKEGSVVAYGMIPTAGDEVTEAIIHKYLVDFQTAERIKIQALNEESITFTDILGLTQKITTKELKKVMAPVIDTLTLQIATKIVELNGNNPPNAVFCVGGGSQMFGFTTRLAQHLKLAEQRVAVRSTTHLVHIKDEIGMIDSPEMITPLGICMTTIQNKYSQFTFVNLNGQKVQLLNAKKLTVLDAIVAMGIEHTAIFPKKGETLMFKLNGERRRIKGENGIPASILLNGETATIHDHIQDGDTIQVEFGVNGTPGKANLADFCKIEKKISIEGKNMTLPLVKVGGHIVSGNYEIMSNDLIEVQSIQTVAELLEAMSIDPKNKLITVDFEPVNLDYVLKDGDALLIDTKVKGMQEQNAASVTERRIPEEKETPIIEESHQSSRVSEKVMSENLYIIANDKTVALPKKESDYIFASIFDFIDFDLSKPQGTVQLERNGQPGALTDVLQDGDVLKIFWKK</sequence>
<name>F2JQB9_CELLD</name>
<dbReference type="SUPFAM" id="SSF54285">
    <property type="entry name" value="MoaD/ThiS"/>
    <property type="match status" value="1"/>
</dbReference>
<dbReference type="KEGG" id="cle:Clole_2067"/>
<dbReference type="CDD" id="cd24004">
    <property type="entry name" value="ASKHA_NBD_PilM-like"/>
    <property type="match status" value="1"/>
</dbReference>
<proteinExistence type="predicted"/>
<reference evidence="2 3" key="1">
    <citation type="journal article" date="2011" name="J. Bacteriol.">
        <title>Complete genome sequence of the cellulose-degrading bacterium Cellulosilyticum lentocellum.</title>
        <authorList>
            <consortium name="US DOE Joint Genome Institute"/>
            <person name="Miller D.A."/>
            <person name="Suen G."/>
            <person name="Bruce D."/>
            <person name="Copeland A."/>
            <person name="Cheng J.F."/>
            <person name="Detter C."/>
            <person name="Goodwin L.A."/>
            <person name="Han C.S."/>
            <person name="Hauser L.J."/>
            <person name="Land M.L."/>
            <person name="Lapidus A."/>
            <person name="Lucas S."/>
            <person name="Meincke L."/>
            <person name="Pitluck S."/>
            <person name="Tapia R."/>
            <person name="Teshima H."/>
            <person name="Woyke T."/>
            <person name="Fox B.G."/>
            <person name="Angert E.R."/>
            <person name="Currie C.R."/>
        </authorList>
    </citation>
    <scope>NUCLEOTIDE SEQUENCE [LARGE SCALE GENOMIC DNA]</scope>
    <source>
        <strain evidence="3">ATCC 49066 / DSM 5427 / NCIMB 11756 / RHM5</strain>
    </source>
</reference>
<protein>
    <submittedName>
        <fullName evidence="2">Cell division protein FtsA</fullName>
    </submittedName>
</protein>
<dbReference type="InterPro" id="IPR043129">
    <property type="entry name" value="ATPase_NBD"/>
</dbReference>
<keyword evidence="3" id="KW-1185">Reference proteome</keyword>
<evidence type="ECO:0000313" key="2">
    <source>
        <dbReference type="EMBL" id="ADZ83781.1"/>
    </source>
</evidence>
<feature type="domain" description="SHS2" evidence="1">
    <location>
        <begin position="15"/>
        <end position="210"/>
    </location>
</feature>
<dbReference type="PANTHER" id="PTHR32432:SF3">
    <property type="entry name" value="ETHANOLAMINE UTILIZATION PROTEIN EUTJ"/>
    <property type="match status" value="1"/>
</dbReference>
<dbReference type="PANTHER" id="PTHR32432">
    <property type="entry name" value="CELL DIVISION PROTEIN FTSA-RELATED"/>
    <property type="match status" value="1"/>
</dbReference>
<dbReference type="InterPro" id="IPR003494">
    <property type="entry name" value="SHS2_FtsA"/>
</dbReference>
<evidence type="ECO:0000259" key="1">
    <source>
        <dbReference type="SMART" id="SM00842"/>
    </source>
</evidence>